<name>G4STW7_META2</name>
<keyword evidence="2" id="KW-1185">Reference proteome</keyword>
<protein>
    <submittedName>
        <fullName evidence="1">Uncharacterized protein</fullName>
    </submittedName>
</protein>
<gene>
    <name evidence="1" type="ordered locus">MEALZ_1098</name>
</gene>
<dbReference type="KEGG" id="mah:MEALZ_1098"/>
<sequence length="47" mass="5323">MENRIFQLSKHGSIRGKIASYRQELNLMGCSPQSVFTYRTSNFGIGV</sequence>
<evidence type="ECO:0000313" key="2">
    <source>
        <dbReference type="Proteomes" id="UP000008315"/>
    </source>
</evidence>
<organism evidence="1 2">
    <name type="scientific">Methylotuvimicrobium alcaliphilum (strain DSM 19304 / NCIMB 14124 / VKM B-2133 / 20Z)</name>
    <name type="common">Methylomicrobium alcaliphilum</name>
    <dbReference type="NCBI Taxonomy" id="1091494"/>
    <lineage>
        <taxon>Bacteria</taxon>
        <taxon>Pseudomonadati</taxon>
        <taxon>Pseudomonadota</taxon>
        <taxon>Gammaproteobacteria</taxon>
        <taxon>Methylococcales</taxon>
        <taxon>Methylococcaceae</taxon>
        <taxon>Methylotuvimicrobium</taxon>
    </lineage>
</organism>
<dbReference type="Proteomes" id="UP000008315">
    <property type="component" value="Chromosome"/>
</dbReference>
<dbReference type="AlphaFoldDB" id="G4STW7"/>
<accession>G4STW7</accession>
<reference evidence="2" key="1">
    <citation type="journal article" date="2012" name="J. Bacteriol.">
        <title>Genome sequence of the haloalkaliphilic methanotrophic bacterium Methylomicrobium alcaliphilum 20Z.</title>
        <authorList>
            <person name="Vuilleumier S."/>
            <person name="Khmelenina V.N."/>
            <person name="Bringel F."/>
            <person name="Reshetnikov A.S."/>
            <person name="Lajus A."/>
            <person name="Mangenot S."/>
            <person name="Rouy Z."/>
            <person name="Op den Camp H.J."/>
            <person name="Jetten M.S."/>
            <person name="Dispirito A.A."/>
            <person name="Dunfield P."/>
            <person name="Klotz M.G."/>
            <person name="Semrau J.D."/>
            <person name="Stein L.Y."/>
            <person name="Barbe V."/>
            <person name="Medigue C."/>
            <person name="Trotsenko Y.A."/>
            <person name="Kalyuzhnaya M.G."/>
        </authorList>
    </citation>
    <scope>NUCLEOTIDE SEQUENCE [LARGE SCALE GENOMIC DNA]</scope>
    <source>
        <strain evidence="2">DSM 19304 / NCIMB 14124 / VKM B-2133 / 20Z</strain>
    </source>
</reference>
<dbReference type="HOGENOM" id="CLU_3170085_0_0_6"/>
<evidence type="ECO:0000313" key="1">
    <source>
        <dbReference type="EMBL" id="CCE22790.1"/>
    </source>
</evidence>
<dbReference type="EMBL" id="FO082060">
    <property type="protein sequence ID" value="CCE22790.1"/>
    <property type="molecule type" value="Genomic_DNA"/>
</dbReference>
<proteinExistence type="predicted"/>